<dbReference type="Pfam" id="PF04932">
    <property type="entry name" value="Wzy_C"/>
    <property type="match status" value="1"/>
</dbReference>
<feature type="transmembrane region" description="Helical" evidence="6">
    <location>
        <begin position="383"/>
        <end position="402"/>
    </location>
</feature>
<dbReference type="PANTHER" id="PTHR37422:SF13">
    <property type="entry name" value="LIPOPOLYSACCHARIDE BIOSYNTHESIS PROTEIN PA4999-RELATED"/>
    <property type="match status" value="1"/>
</dbReference>
<evidence type="ECO:0000256" key="6">
    <source>
        <dbReference type="SAM" id="Phobius"/>
    </source>
</evidence>
<evidence type="ECO:0000256" key="3">
    <source>
        <dbReference type="ARBA" id="ARBA00022989"/>
    </source>
</evidence>
<evidence type="ECO:0000256" key="5">
    <source>
        <dbReference type="PROSITE-ProRule" id="PRU00339"/>
    </source>
</evidence>
<dbReference type="AlphaFoldDB" id="A0A0M6WL54"/>
<feature type="transmembrane region" description="Helical" evidence="6">
    <location>
        <begin position="217"/>
        <end position="235"/>
    </location>
</feature>
<name>A0A0M6WL54_9FIRM</name>
<organism evidence="8 9">
    <name type="scientific">Roseburia inulinivorans</name>
    <dbReference type="NCBI Taxonomy" id="360807"/>
    <lineage>
        <taxon>Bacteria</taxon>
        <taxon>Bacillati</taxon>
        <taxon>Bacillota</taxon>
        <taxon>Clostridia</taxon>
        <taxon>Lachnospirales</taxon>
        <taxon>Lachnospiraceae</taxon>
        <taxon>Roseburia</taxon>
    </lineage>
</organism>
<feature type="transmembrane region" description="Helical" evidence="6">
    <location>
        <begin position="304"/>
        <end position="327"/>
    </location>
</feature>
<feature type="domain" description="O-antigen ligase-related" evidence="7">
    <location>
        <begin position="184"/>
        <end position="318"/>
    </location>
</feature>
<feature type="transmembrane region" description="Helical" evidence="6">
    <location>
        <begin position="146"/>
        <end position="168"/>
    </location>
</feature>
<evidence type="ECO:0000259" key="7">
    <source>
        <dbReference type="Pfam" id="PF04932"/>
    </source>
</evidence>
<dbReference type="Proteomes" id="UP000049828">
    <property type="component" value="Unassembled WGS sequence"/>
</dbReference>
<feature type="repeat" description="TPR" evidence="5">
    <location>
        <begin position="449"/>
        <end position="482"/>
    </location>
</feature>
<evidence type="ECO:0000256" key="2">
    <source>
        <dbReference type="ARBA" id="ARBA00022692"/>
    </source>
</evidence>
<feature type="transmembrane region" description="Helical" evidence="6">
    <location>
        <begin position="114"/>
        <end position="134"/>
    </location>
</feature>
<reference evidence="9" key="1">
    <citation type="submission" date="2015-05" db="EMBL/GenBank/DDBJ databases">
        <authorList>
            <consortium name="Pathogen Informatics"/>
        </authorList>
    </citation>
    <scope>NUCLEOTIDE SEQUENCE [LARGE SCALE GENOMIC DNA]</scope>
    <source>
        <strain evidence="9">L1-83</strain>
    </source>
</reference>
<proteinExistence type="predicted"/>
<dbReference type="RefSeq" id="WP_197279136.1">
    <property type="nucleotide sequence ID" value="NZ_CVRS01000067.1"/>
</dbReference>
<feature type="transmembrane region" description="Helical" evidence="6">
    <location>
        <begin position="12"/>
        <end position="44"/>
    </location>
</feature>
<feature type="transmembrane region" description="Helical" evidence="6">
    <location>
        <begin position="180"/>
        <end position="211"/>
    </location>
</feature>
<keyword evidence="4 6" id="KW-0472">Membrane</keyword>
<keyword evidence="3 6" id="KW-1133">Transmembrane helix</keyword>
<feature type="transmembrane region" description="Helical" evidence="6">
    <location>
        <begin position="339"/>
        <end position="363"/>
    </location>
</feature>
<gene>
    <name evidence="8" type="ORF">RIL183_02981</name>
</gene>
<dbReference type="GO" id="GO:0016020">
    <property type="term" value="C:membrane"/>
    <property type="evidence" value="ECO:0007669"/>
    <property type="project" value="UniProtKB-SubCell"/>
</dbReference>
<evidence type="ECO:0000256" key="1">
    <source>
        <dbReference type="ARBA" id="ARBA00004141"/>
    </source>
</evidence>
<dbReference type="EMBL" id="CVRS01000067">
    <property type="protein sequence ID" value="CRL37098.1"/>
    <property type="molecule type" value="Genomic_DNA"/>
</dbReference>
<feature type="transmembrane region" description="Helical" evidence="6">
    <location>
        <begin position="60"/>
        <end position="79"/>
    </location>
</feature>
<keyword evidence="2 6" id="KW-0812">Transmembrane</keyword>
<accession>A0A0M6WL54</accession>
<sequence>MKQKVQWQNMELALVLAAVLVLNGGFFDYSVAFCGALICLLLFVRMIKKREFYKRDKRKVFLIPIFLVAIGMIVSLWSVDKVENLFGVLRLIVICLWMRLVHNSTHAETNIAKKSIPVLGIMMMLVSAVAYFIPDIKPAFWENERLAGFFQYANTCALFLAVGMIVLLTEQSGKKVRTYIQIGILLAGVLLTGSRSILLLGILWGCYYAIINKKFRKPFFVTGGLLAVLGFLLFLGTGSTNNITRIFSVFQSSSTMWGRILYDRDALLYLVKKFYGLGRMGYYYSQGLFQSGVYHVRFVHNDFLQIALDYGIVAFVFVMIFLIWQFIYGKQERKEKEILLFMCVAATVDFHFQYLAVWMIAMLFMDYGTCERENKKELREDYVILPVCVCLFLYIGAAAGFAKAGKTEIALSMLPDYSYAQEKAMKSQMGTETSYYLAQSLIQKNPYHISAHVVSGMVHASYLQVEETIEDFDYVIKLDPYNVTYYQQYDALLENMEQQLAMSDDVQESSDAIELIEIRREKLTGELEDMKKRTSRLAYKIKDVPQFTY</sequence>
<keyword evidence="5" id="KW-0802">TPR repeat</keyword>
<dbReference type="PROSITE" id="PS50005">
    <property type="entry name" value="TPR"/>
    <property type="match status" value="1"/>
</dbReference>
<dbReference type="SUPFAM" id="SSF48452">
    <property type="entry name" value="TPR-like"/>
    <property type="match status" value="1"/>
</dbReference>
<keyword evidence="9" id="KW-1185">Reference proteome</keyword>
<feature type="transmembrane region" description="Helical" evidence="6">
    <location>
        <begin position="85"/>
        <end position="102"/>
    </location>
</feature>
<dbReference type="InterPro" id="IPR051533">
    <property type="entry name" value="WaaL-like"/>
</dbReference>
<comment type="subcellular location">
    <subcellularLocation>
        <location evidence="1">Membrane</location>
        <topology evidence="1">Multi-pass membrane protein</topology>
    </subcellularLocation>
</comment>
<dbReference type="InterPro" id="IPR007016">
    <property type="entry name" value="O-antigen_ligase-rel_domated"/>
</dbReference>
<dbReference type="InterPro" id="IPR011990">
    <property type="entry name" value="TPR-like_helical_dom_sf"/>
</dbReference>
<evidence type="ECO:0000256" key="4">
    <source>
        <dbReference type="ARBA" id="ARBA00023136"/>
    </source>
</evidence>
<dbReference type="InterPro" id="IPR019734">
    <property type="entry name" value="TPR_rpt"/>
</dbReference>
<protein>
    <recommendedName>
        <fullName evidence="7">O-antigen ligase-related domain-containing protein</fullName>
    </recommendedName>
</protein>
<dbReference type="PANTHER" id="PTHR37422">
    <property type="entry name" value="TEICHURONIC ACID BIOSYNTHESIS PROTEIN TUAE"/>
    <property type="match status" value="1"/>
</dbReference>
<evidence type="ECO:0000313" key="9">
    <source>
        <dbReference type="Proteomes" id="UP000049828"/>
    </source>
</evidence>
<evidence type="ECO:0000313" key="8">
    <source>
        <dbReference type="EMBL" id="CRL37098.1"/>
    </source>
</evidence>